<comment type="caution">
    <text evidence="3">The sequence shown here is derived from an EMBL/GenBank/DDBJ whole genome shotgun (WGS) entry which is preliminary data.</text>
</comment>
<feature type="transmembrane region" description="Helical" evidence="2">
    <location>
        <begin position="82"/>
        <end position="103"/>
    </location>
</feature>
<keyword evidence="4" id="KW-1185">Reference proteome</keyword>
<keyword evidence="2" id="KW-0812">Transmembrane</keyword>
<evidence type="ECO:0000313" key="3">
    <source>
        <dbReference type="EMBL" id="MBE9029942.1"/>
    </source>
</evidence>
<sequence length="109" mass="11707">METPHNRPYLPPVTRTPRSIGPTSPTRYAQEGGVRKHPMIILTGIWLVLLVLGWLSMSEIISPGADVPLPKTTIAQVEKDQSSSLGVLGAIAGGCAVLSLLLAQKIDRR</sequence>
<accession>A0A928Z3E4</accession>
<reference evidence="3" key="1">
    <citation type="submission" date="2020-10" db="EMBL/GenBank/DDBJ databases">
        <authorList>
            <person name="Castelo-Branco R."/>
            <person name="Eusebio N."/>
            <person name="Adriana R."/>
            <person name="Vieira A."/>
            <person name="Brugerolle De Fraissinette N."/>
            <person name="Rezende De Castro R."/>
            <person name="Schneider M.P."/>
            <person name="Vasconcelos V."/>
            <person name="Leao P.N."/>
        </authorList>
    </citation>
    <scope>NUCLEOTIDE SEQUENCE</scope>
    <source>
        <strain evidence="3">LEGE 11480</strain>
    </source>
</reference>
<feature type="region of interest" description="Disordered" evidence="1">
    <location>
        <begin position="1"/>
        <end position="31"/>
    </location>
</feature>
<feature type="transmembrane region" description="Helical" evidence="2">
    <location>
        <begin position="40"/>
        <end position="62"/>
    </location>
</feature>
<dbReference type="AlphaFoldDB" id="A0A928Z3E4"/>
<gene>
    <name evidence="3" type="ORF">IQ266_09405</name>
</gene>
<evidence type="ECO:0000256" key="2">
    <source>
        <dbReference type="SAM" id="Phobius"/>
    </source>
</evidence>
<dbReference type="RefSeq" id="WP_264324768.1">
    <property type="nucleotide sequence ID" value="NZ_JADEXQ010000025.1"/>
</dbReference>
<protein>
    <submittedName>
        <fullName evidence="3">Uncharacterized protein</fullName>
    </submittedName>
</protein>
<evidence type="ECO:0000256" key="1">
    <source>
        <dbReference type="SAM" id="MobiDB-lite"/>
    </source>
</evidence>
<organism evidence="3 4">
    <name type="scientific">Romeriopsis navalis LEGE 11480</name>
    <dbReference type="NCBI Taxonomy" id="2777977"/>
    <lineage>
        <taxon>Bacteria</taxon>
        <taxon>Bacillati</taxon>
        <taxon>Cyanobacteriota</taxon>
        <taxon>Cyanophyceae</taxon>
        <taxon>Leptolyngbyales</taxon>
        <taxon>Leptolyngbyaceae</taxon>
        <taxon>Romeriopsis</taxon>
        <taxon>Romeriopsis navalis</taxon>
    </lineage>
</organism>
<keyword evidence="2" id="KW-0472">Membrane</keyword>
<proteinExistence type="predicted"/>
<name>A0A928Z3E4_9CYAN</name>
<evidence type="ECO:0000313" key="4">
    <source>
        <dbReference type="Proteomes" id="UP000625316"/>
    </source>
</evidence>
<dbReference type="Proteomes" id="UP000625316">
    <property type="component" value="Unassembled WGS sequence"/>
</dbReference>
<dbReference type="EMBL" id="JADEXQ010000025">
    <property type="protein sequence ID" value="MBE9029942.1"/>
    <property type="molecule type" value="Genomic_DNA"/>
</dbReference>
<keyword evidence="2" id="KW-1133">Transmembrane helix</keyword>